<dbReference type="OrthoDB" id="9793162at2"/>
<dbReference type="Proteomes" id="UP000064243">
    <property type="component" value="Unassembled WGS sequence"/>
</dbReference>
<dbReference type="Gene3D" id="3.60.10.10">
    <property type="entry name" value="Endonuclease/exonuclease/phosphatase"/>
    <property type="match status" value="1"/>
</dbReference>
<dbReference type="InterPro" id="IPR002591">
    <property type="entry name" value="Phosphodiest/P_Trfase"/>
</dbReference>
<name>A0A119CUJ1_THIDE</name>
<evidence type="ECO:0000313" key="2">
    <source>
        <dbReference type="EMBL" id="KVW93513.1"/>
    </source>
</evidence>
<keyword evidence="3" id="KW-1185">Reference proteome</keyword>
<dbReference type="Gene3D" id="3.40.720.10">
    <property type="entry name" value="Alkaline Phosphatase, subunit A"/>
    <property type="match status" value="2"/>
</dbReference>
<dbReference type="PANTHER" id="PTHR14859:SF15">
    <property type="entry name" value="ENDONUCLEASE_EXONUCLEASE_PHOSPHATASE DOMAIN-CONTAINING PROTEIN"/>
    <property type="match status" value="1"/>
</dbReference>
<feature type="domain" description="Endonuclease/exonuclease/phosphatase" evidence="1">
    <location>
        <begin position="561"/>
        <end position="789"/>
    </location>
</feature>
<dbReference type="Pfam" id="PF03372">
    <property type="entry name" value="Exo_endo_phos"/>
    <property type="match status" value="1"/>
</dbReference>
<dbReference type="Pfam" id="PF01663">
    <property type="entry name" value="Phosphodiest"/>
    <property type="match status" value="1"/>
</dbReference>
<dbReference type="RefSeq" id="WP_082708870.1">
    <property type="nucleotide sequence ID" value="NZ_LDUG01000044.1"/>
</dbReference>
<dbReference type="InterPro" id="IPR017850">
    <property type="entry name" value="Alkaline_phosphatase_core_sf"/>
</dbReference>
<proteinExistence type="predicted"/>
<dbReference type="PANTHER" id="PTHR14859">
    <property type="entry name" value="CALCOFLUOR WHITE HYPERSENSITIVE PROTEIN PRECURSOR"/>
    <property type="match status" value="1"/>
</dbReference>
<sequence>MLSRIETFFRRLRRNLSRSVWLARLLRLPVSEGSPTRPGLIMIQIDGLSQPQFERALGRGELPFLRRLLRREHYQLHAHYSGLPSTTPAVQAELFYGVKGAVPAFAFRDHESRRIVRMYEPEVAARVEALLVGIGNEALLAGGSAYSDNYTGGAAEPHFCPSAMGWGPTLRAANPLVLLAFLISNFYSFVRVAVLLLMELGLALLDFVRGLVGGYDFFKELKFIPTRVAISILLRELCVIGGKIDISRGLPIIHINFIGYDEQSHRRGPHSLFAHWTLKGIDDAVARLWRAANHSAWRHYEVWVYSDHGQAPVRSYQAVQGYSLEDAVTAAFEKLGTTGLKVRAQGAGGIQTQRVRVLGGQKIQRLFSVLGINGDEADDAHPLVAALGPVGHVYLPQDLAGDARDLVARELARTHKVPLVLSVEAPGMLCARTEAGEFRLPQDRAALLGAQHPFLDSVGEDLVRLCEHAEAGDLVLLGWRDGVTPMSFATENGAHAGASPEETHGFALLPRDTPLAAREHEYLRPIDLRKAALQHLGRPDPQPRGVRKRIAATQTDILRVMTYNVHGCVGMDGKLDAERIARVIARARPDVVALQELDVGRVRSQGMDQAHLIARYLEMEFHFHPALHLEEERYGDAILTHLPQRLVKAGPLPGLADKPRLEPRGVLWVAIDLHGREVQIINTHLGLYPSERVAQVEALLGSDWLAHEQCREPVILCGDFNALPSSPVCRRLGSQLDDVQTRAQHHRPQATFSSRLPSLRIDHIFISPGLEVAGIEIPNSELARVASDHLPLVAEIRFPDGPGDKR</sequence>
<dbReference type="InterPro" id="IPR005135">
    <property type="entry name" value="Endo/exonuclease/phosphatase"/>
</dbReference>
<evidence type="ECO:0000259" key="1">
    <source>
        <dbReference type="Pfam" id="PF03372"/>
    </source>
</evidence>
<dbReference type="SUPFAM" id="SSF56219">
    <property type="entry name" value="DNase I-like"/>
    <property type="match status" value="1"/>
</dbReference>
<evidence type="ECO:0000313" key="3">
    <source>
        <dbReference type="Proteomes" id="UP000064243"/>
    </source>
</evidence>
<reference evidence="2 3" key="1">
    <citation type="journal article" date="2015" name="Appl. Environ. Microbiol.">
        <title>Aerobic and Anaerobic Thiosulfate Oxidation by a Cold-Adapted, Subglacial Chemoautotroph.</title>
        <authorList>
            <person name="Harrold Z.R."/>
            <person name="Skidmore M.L."/>
            <person name="Hamilton T.L."/>
            <person name="Desch L."/>
            <person name="Amada K."/>
            <person name="van Gelder W."/>
            <person name="Glover K."/>
            <person name="Roden E.E."/>
            <person name="Boyd E.S."/>
        </authorList>
    </citation>
    <scope>NUCLEOTIDE SEQUENCE [LARGE SCALE GENOMIC DNA]</scope>
    <source>
        <strain evidence="2 3">RG</strain>
    </source>
</reference>
<dbReference type="SUPFAM" id="SSF53649">
    <property type="entry name" value="Alkaline phosphatase-like"/>
    <property type="match status" value="1"/>
</dbReference>
<accession>A0A119CUJ1</accession>
<dbReference type="InterPro" id="IPR036691">
    <property type="entry name" value="Endo/exonu/phosph_ase_sf"/>
</dbReference>
<protein>
    <recommendedName>
        <fullName evidence="1">Endonuclease/exonuclease/phosphatase domain-containing protein</fullName>
    </recommendedName>
</protein>
<gene>
    <name evidence="2" type="ORF">ABW22_13850</name>
</gene>
<dbReference type="GO" id="GO:0016020">
    <property type="term" value="C:membrane"/>
    <property type="evidence" value="ECO:0007669"/>
    <property type="project" value="GOC"/>
</dbReference>
<dbReference type="GO" id="GO:0003824">
    <property type="term" value="F:catalytic activity"/>
    <property type="evidence" value="ECO:0007669"/>
    <property type="project" value="InterPro"/>
</dbReference>
<dbReference type="InterPro" id="IPR051916">
    <property type="entry name" value="GPI-anchor_lipid_remodeler"/>
</dbReference>
<dbReference type="PATRIC" id="fig|36861.3.peg.2588"/>
<dbReference type="AlphaFoldDB" id="A0A119CUJ1"/>
<comment type="caution">
    <text evidence="2">The sequence shown here is derived from an EMBL/GenBank/DDBJ whole genome shotgun (WGS) entry which is preliminary data.</text>
</comment>
<dbReference type="GO" id="GO:0006506">
    <property type="term" value="P:GPI anchor biosynthetic process"/>
    <property type="evidence" value="ECO:0007669"/>
    <property type="project" value="TreeGrafter"/>
</dbReference>
<dbReference type="EMBL" id="LDUG01000044">
    <property type="protein sequence ID" value="KVW93513.1"/>
    <property type="molecule type" value="Genomic_DNA"/>
</dbReference>
<organism evidence="2 3">
    <name type="scientific">Thiobacillus denitrificans</name>
    <dbReference type="NCBI Taxonomy" id="36861"/>
    <lineage>
        <taxon>Bacteria</taxon>
        <taxon>Pseudomonadati</taxon>
        <taxon>Pseudomonadota</taxon>
        <taxon>Betaproteobacteria</taxon>
        <taxon>Nitrosomonadales</taxon>
        <taxon>Thiobacillaceae</taxon>
        <taxon>Thiobacillus</taxon>
    </lineage>
</organism>